<dbReference type="RefSeq" id="WP_213236740.1">
    <property type="nucleotide sequence ID" value="NZ_JAHBCL010000014.1"/>
</dbReference>
<protein>
    <submittedName>
        <fullName evidence="1">HEAT repeat domain-containing protein</fullName>
    </submittedName>
</protein>
<comment type="caution">
    <text evidence="1">The sequence shown here is derived from an EMBL/GenBank/DDBJ whole genome shotgun (WGS) entry which is preliminary data.</text>
</comment>
<dbReference type="InterPro" id="IPR011989">
    <property type="entry name" value="ARM-like"/>
</dbReference>
<name>A0ABS5PS33_9FIRM</name>
<keyword evidence="2" id="KW-1185">Reference proteome</keyword>
<organism evidence="1 2">
    <name type="scientific">Fusibacter paucivorans</name>
    <dbReference type="NCBI Taxonomy" id="76009"/>
    <lineage>
        <taxon>Bacteria</taxon>
        <taxon>Bacillati</taxon>
        <taxon>Bacillota</taxon>
        <taxon>Clostridia</taxon>
        <taxon>Eubacteriales</taxon>
        <taxon>Eubacteriales Family XII. Incertae Sedis</taxon>
        <taxon>Fusibacter</taxon>
    </lineage>
</organism>
<evidence type="ECO:0000313" key="2">
    <source>
        <dbReference type="Proteomes" id="UP000746471"/>
    </source>
</evidence>
<sequence length="502" mass="57330">MKFEKMTVAQKRARIDACIRSGRDRKLKQYLLEEDFTYSLLSNTGDERPRIINALVAMRGAETADFLMHYYEHYSGARQTIIEHLIQMDTPATIGFVVSLLMAQKVPKKMIAAIYQQLTMSVNKALCTPLSLFLIDEAQRRAALAILLGNGRERLIRGDEWDYRRYAREDEQSFIEHVYTAYETQNRNDQLLLIQALGTIHKTAAVELLVALAAKHPSENSCHRLAIIKALGFSKLDLALDYLVTALEAAANYDLRAAVVQAIGMYGDRIPADKLVAYFISPPRVRMAVKEALRHSGMGAYEAIIRGDQLDFERLLAYNEAYYAPLIAKRKKVLRLQLDLSKTAIEEAGLLLALGDSIGRNYLIESLGSDNGNMRREAAEMLDSLGEPVYATIFRGERDKDFERLGTLDFDQYQADIMCIFEKSSKSRRKQIAKAFRHYKRKNTETTFEQSLFPEIEEAQEEVQEAEKINDQPVHTDTGYTIEEYNSGYKIYNYSPHTDFYE</sequence>
<proteinExistence type="predicted"/>
<dbReference type="Gene3D" id="1.25.10.10">
    <property type="entry name" value="Leucine-rich Repeat Variant"/>
    <property type="match status" value="1"/>
</dbReference>
<dbReference type="Proteomes" id="UP000746471">
    <property type="component" value="Unassembled WGS sequence"/>
</dbReference>
<gene>
    <name evidence="1" type="ORF">KHM83_09325</name>
</gene>
<evidence type="ECO:0000313" key="1">
    <source>
        <dbReference type="EMBL" id="MBS7526877.1"/>
    </source>
</evidence>
<dbReference type="EMBL" id="JAHBCL010000014">
    <property type="protein sequence ID" value="MBS7526877.1"/>
    <property type="molecule type" value="Genomic_DNA"/>
</dbReference>
<reference evidence="1 2" key="1">
    <citation type="submission" date="2021-05" db="EMBL/GenBank/DDBJ databases">
        <title>Fusibacter ferrireducens sp. nov., an anaerobic, sulfur- and Fe-reducing bacterium isolated from the mangrove sediment.</title>
        <authorList>
            <person name="Qiu D."/>
        </authorList>
    </citation>
    <scope>NUCLEOTIDE SEQUENCE [LARGE SCALE GENOMIC DNA]</scope>
    <source>
        <strain evidence="1 2">DSM 12116</strain>
    </source>
</reference>
<dbReference type="SUPFAM" id="SSF48371">
    <property type="entry name" value="ARM repeat"/>
    <property type="match status" value="1"/>
</dbReference>
<accession>A0ABS5PS33</accession>
<dbReference type="InterPro" id="IPR016024">
    <property type="entry name" value="ARM-type_fold"/>
</dbReference>
<dbReference type="Pfam" id="PF13646">
    <property type="entry name" value="HEAT_2"/>
    <property type="match status" value="1"/>
</dbReference>